<dbReference type="PANTHER" id="PTHR38099">
    <property type="entry name" value="LARGE RIBOSOMAL RNA SUBUNIT ACCUMULATION PROTEIN YCED"/>
    <property type="match status" value="1"/>
</dbReference>
<name>A0ABY1QHG8_9BURK</name>
<accession>A0ABY1QHG8</accession>
<evidence type="ECO:0000313" key="7">
    <source>
        <dbReference type="Proteomes" id="UP001158049"/>
    </source>
</evidence>
<evidence type="ECO:0000313" key="6">
    <source>
        <dbReference type="EMBL" id="SMP69733.1"/>
    </source>
</evidence>
<proteinExistence type="inferred from homology"/>
<evidence type="ECO:0000256" key="5">
    <source>
        <dbReference type="ARBA" id="ARBA00031841"/>
    </source>
</evidence>
<reference evidence="6 7" key="1">
    <citation type="submission" date="2017-05" db="EMBL/GenBank/DDBJ databases">
        <authorList>
            <person name="Varghese N."/>
            <person name="Submissions S."/>
        </authorList>
    </citation>
    <scope>NUCLEOTIDE SEQUENCE [LARGE SCALE GENOMIC DNA]</scope>
    <source>
        <strain evidence="6 7">DSM 26001</strain>
    </source>
</reference>
<protein>
    <recommendedName>
        <fullName evidence="3">Large ribosomal RNA subunit accumulation protein YceD</fullName>
    </recommendedName>
    <alternativeName>
        <fullName evidence="5">23S rRNA accumulation protein YceD</fullName>
    </alternativeName>
</protein>
<keyword evidence="4" id="KW-0690">Ribosome biogenesis</keyword>
<evidence type="ECO:0000256" key="1">
    <source>
        <dbReference type="ARBA" id="ARBA00002868"/>
    </source>
</evidence>
<evidence type="ECO:0000256" key="3">
    <source>
        <dbReference type="ARBA" id="ARBA00015716"/>
    </source>
</evidence>
<evidence type="ECO:0000256" key="2">
    <source>
        <dbReference type="ARBA" id="ARBA00010740"/>
    </source>
</evidence>
<dbReference type="InterPro" id="IPR039255">
    <property type="entry name" value="YceD_bac"/>
</dbReference>
<sequence length="165" mass="17832">MEAFVVDAFDFSRQKQERSGETAVAEMARLSAELIDSSGTLKWAVQGGTEVQGHPGLTLEVAGRVHLRCQRCLGPLEFDVDSHSVLVLANDEAGADALEEQLDDESIDVIAGSRTMDMAVMIEDEALLALPLSPRHDVCPDSSAIEGLKQDKPDSPFAVLKNLKK</sequence>
<comment type="function">
    <text evidence="1">Plays a role in synthesis, processing and/or stability of 23S rRNA.</text>
</comment>
<dbReference type="RefSeq" id="WP_283443701.1">
    <property type="nucleotide sequence ID" value="NZ_FXUL01000015.1"/>
</dbReference>
<dbReference type="EMBL" id="FXUL01000015">
    <property type="protein sequence ID" value="SMP69733.1"/>
    <property type="molecule type" value="Genomic_DNA"/>
</dbReference>
<evidence type="ECO:0000256" key="4">
    <source>
        <dbReference type="ARBA" id="ARBA00022517"/>
    </source>
</evidence>
<dbReference type="InterPro" id="IPR003772">
    <property type="entry name" value="YceD"/>
</dbReference>
<dbReference type="PANTHER" id="PTHR38099:SF1">
    <property type="entry name" value="LARGE RIBOSOMAL RNA SUBUNIT ACCUMULATION PROTEIN YCED"/>
    <property type="match status" value="1"/>
</dbReference>
<organism evidence="6 7">
    <name type="scientific">Noviherbaspirillum suwonense</name>
    <dbReference type="NCBI Taxonomy" id="1224511"/>
    <lineage>
        <taxon>Bacteria</taxon>
        <taxon>Pseudomonadati</taxon>
        <taxon>Pseudomonadota</taxon>
        <taxon>Betaproteobacteria</taxon>
        <taxon>Burkholderiales</taxon>
        <taxon>Oxalobacteraceae</taxon>
        <taxon>Noviherbaspirillum</taxon>
    </lineage>
</organism>
<gene>
    <name evidence="6" type="ORF">SAMN06295970_11585</name>
</gene>
<dbReference type="Proteomes" id="UP001158049">
    <property type="component" value="Unassembled WGS sequence"/>
</dbReference>
<comment type="caution">
    <text evidence="6">The sequence shown here is derived from an EMBL/GenBank/DDBJ whole genome shotgun (WGS) entry which is preliminary data.</text>
</comment>
<comment type="similarity">
    <text evidence="2">Belongs to the DUF177 domain family.</text>
</comment>
<dbReference type="Pfam" id="PF02620">
    <property type="entry name" value="YceD"/>
    <property type="match status" value="1"/>
</dbReference>
<keyword evidence="7" id="KW-1185">Reference proteome</keyword>